<dbReference type="GO" id="GO:0005768">
    <property type="term" value="C:endosome"/>
    <property type="evidence" value="ECO:0007669"/>
    <property type="project" value="TreeGrafter"/>
</dbReference>
<evidence type="ECO:0000313" key="3">
    <source>
        <dbReference type="Proteomes" id="UP001209878"/>
    </source>
</evidence>
<sequence length="93" mass="11074">MLQDCIQQMFDDNAVNVSKNSLFADEFILNIRNYLALLQLRVGEPNEQDQRLKWADVCGLYLLHYHIYRVADKKIFKSLWDIHKKVGLMKLLY</sequence>
<dbReference type="Proteomes" id="UP001209878">
    <property type="component" value="Unassembled WGS sequence"/>
</dbReference>
<dbReference type="GO" id="GO:0016197">
    <property type="term" value="P:endosomal transport"/>
    <property type="evidence" value="ECO:0007669"/>
    <property type="project" value="TreeGrafter"/>
</dbReference>
<dbReference type="GO" id="GO:0071203">
    <property type="term" value="C:WASH complex"/>
    <property type="evidence" value="ECO:0007669"/>
    <property type="project" value="InterPro"/>
</dbReference>
<comment type="caution">
    <text evidence="2">The sequence shown here is derived from an EMBL/GenBank/DDBJ whole genome shotgun (WGS) entry which is preliminary data.</text>
</comment>
<dbReference type="AlphaFoldDB" id="A0AAD9J2I3"/>
<proteinExistence type="predicted"/>
<dbReference type="InterPro" id="IPR028191">
    <property type="entry name" value="WASH-4_N"/>
</dbReference>
<dbReference type="GO" id="GO:0007032">
    <property type="term" value="P:endosome organization"/>
    <property type="evidence" value="ECO:0007669"/>
    <property type="project" value="TreeGrafter"/>
</dbReference>
<name>A0AAD9J2I3_RIDPI</name>
<dbReference type="Pfam" id="PF14745">
    <property type="entry name" value="WASH-4_N"/>
    <property type="match status" value="1"/>
</dbReference>
<reference evidence="2" key="1">
    <citation type="journal article" date="2023" name="Mol. Biol. Evol.">
        <title>Third-Generation Sequencing Reveals the Adaptive Role of the Epigenome in Three Deep-Sea Polychaetes.</title>
        <authorList>
            <person name="Perez M."/>
            <person name="Aroh O."/>
            <person name="Sun Y."/>
            <person name="Lan Y."/>
            <person name="Juniper S.K."/>
            <person name="Young C.R."/>
            <person name="Angers B."/>
            <person name="Qian P.Y."/>
        </authorList>
    </citation>
    <scope>NUCLEOTIDE SEQUENCE</scope>
    <source>
        <strain evidence="2">R07B-5</strain>
    </source>
</reference>
<keyword evidence="3" id="KW-1185">Reference proteome</keyword>
<protein>
    <recommendedName>
        <fullName evidence="1">WASH complex subunit 4 N-terminal domain-containing protein</fullName>
    </recommendedName>
</protein>
<evidence type="ECO:0000259" key="1">
    <source>
        <dbReference type="Pfam" id="PF14745"/>
    </source>
</evidence>
<dbReference type="EMBL" id="JAODUO010004012">
    <property type="protein sequence ID" value="KAK2145113.1"/>
    <property type="molecule type" value="Genomic_DNA"/>
</dbReference>
<feature type="domain" description="WASH complex subunit 4 N-terminal" evidence="1">
    <location>
        <begin position="1"/>
        <end position="90"/>
    </location>
</feature>
<gene>
    <name evidence="2" type="ORF">NP493_4025g00001</name>
</gene>
<accession>A0AAD9J2I3</accession>
<dbReference type="PANTHER" id="PTHR31409:SF0">
    <property type="entry name" value="WASH COMPLEX SUBUNIT 4"/>
    <property type="match status" value="1"/>
</dbReference>
<evidence type="ECO:0000313" key="2">
    <source>
        <dbReference type="EMBL" id="KAK2145113.1"/>
    </source>
</evidence>
<dbReference type="InterPro" id="IPR027307">
    <property type="entry name" value="WASH7"/>
</dbReference>
<organism evidence="2 3">
    <name type="scientific">Ridgeia piscesae</name>
    <name type="common">Tubeworm</name>
    <dbReference type="NCBI Taxonomy" id="27915"/>
    <lineage>
        <taxon>Eukaryota</taxon>
        <taxon>Metazoa</taxon>
        <taxon>Spiralia</taxon>
        <taxon>Lophotrochozoa</taxon>
        <taxon>Annelida</taxon>
        <taxon>Polychaeta</taxon>
        <taxon>Sedentaria</taxon>
        <taxon>Canalipalpata</taxon>
        <taxon>Sabellida</taxon>
        <taxon>Siboglinidae</taxon>
        <taxon>Ridgeia</taxon>
    </lineage>
</organism>
<dbReference type="PANTHER" id="PTHR31409">
    <property type="entry name" value="WASH COMPLEX SUBUNIT 4"/>
    <property type="match status" value="1"/>
</dbReference>